<accession>A0A1C4W9R2</accession>
<gene>
    <name evidence="2" type="ORF">GA0070618_1993</name>
</gene>
<reference evidence="3" key="1">
    <citation type="submission" date="2016-06" db="EMBL/GenBank/DDBJ databases">
        <authorList>
            <person name="Varghese N."/>
            <person name="Submissions Spin"/>
        </authorList>
    </citation>
    <scope>NUCLEOTIDE SEQUENCE [LARGE SCALE GENOMIC DNA]</scope>
    <source>
        <strain evidence="3">DSM 43816</strain>
    </source>
</reference>
<dbReference type="Gene3D" id="2.120.10.30">
    <property type="entry name" value="TolB, C-terminal domain"/>
    <property type="match status" value="1"/>
</dbReference>
<dbReference type="AlphaFoldDB" id="A0A1C4W9R2"/>
<sequence>MTRSQEETLRAVVHELAGAAERVPGLAAAALARGRRLRRRRRIATAGGTALAVLAMAAPFLLFRPASGRLVDADPAPTVAAATARGVWVHPRPGEEWTATALRLPGGWIVTGANGYAESGGTGYVWDRSQGRYLRNTRYALFAAPRGTLAVVFDAGRPEDTGLLDLVTGDVRWIRTGRAGMGRGSWSPDGSRVVVTLHEKESGKDSFGVLDTDGRFRTFEVDKRVRYFCTDHCSFTWSRDGREVVLPQTDSGKPRTESMPHARRGLQFFSADDGRATRFVPVPGDPAGPWSWSPDGRLVVVKGQTGPLVVEVATGKVRSSAPDEEAVWVDDDRLLHRHGDHMILTGLDGAERERQPLPRDLDGLDLSIAPG</sequence>
<feature type="transmembrane region" description="Helical" evidence="1">
    <location>
        <begin position="43"/>
        <end position="63"/>
    </location>
</feature>
<keyword evidence="3" id="KW-1185">Reference proteome</keyword>
<dbReference type="InParanoid" id="A0A1C4W9R2"/>
<evidence type="ECO:0008006" key="4">
    <source>
        <dbReference type="Google" id="ProtNLM"/>
    </source>
</evidence>
<keyword evidence="1" id="KW-0472">Membrane</keyword>
<keyword evidence="1" id="KW-1133">Transmembrane helix</keyword>
<proteinExistence type="predicted"/>
<dbReference type="SUPFAM" id="SSF82171">
    <property type="entry name" value="DPP6 N-terminal domain-like"/>
    <property type="match status" value="1"/>
</dbReference>
<evidence type="ECO:0000313" key="2">
    <source>
        <dbReference type="EMBL" id="SCE92967.1"/>
    </source>
</evidence>
<protein>
    <recommendedName>
        <fullName evidence="4">WD40 repeat protein</fullName>
    </recommendedName>
</protein>
<keyword evidence="1" id="KW-0812">Transmembrane</keyword>
<evidence type="ECO:0000313" key="3">
    <source>
        <dbReference type="Proteomes" id="UP000198253"/>
    </source>
</evidence>
<dbReference type="EMBL" id="LT607413">
    <property type="protein sequence ID" value="SCE92967.1"/>
    <property type="molecule type" value="Genomic_DNA"/>
</dbReference>
<name>A0A1C4W9R2_MICEC</name>
<dbReference type="RefSeq" id="WP_088981388.1">
    <property type="nucleotide sequence ID" value="NZ_LT607413.1"/>
</dbReference>
<evidence type="ECO:0000256" key="1">
    <source>
        <dbReference type="SAM" id="Phobius"/>
    </source>
</evidence>
<dbReference type="InterPro" id="IPR011042">
    <property type="entry name" value="6-blade_b-propeller_TolB-like"/>
</dbReference>
<organism evidence="2 3">
    <name type="scientific">Micromonospora echinospora</name>
    <name type="common">Micromonospora purpurea</name>
    <dbReference type="NCBI Taxonomy" id="1877"/>
    <lineage>
        <taxon>Bacteria</taxon>
        <taxon>Bacillati</taxon>
        <taxon>Actinomycetota</taxon>
        <taxon>Actinomycetes</taxon>
        <taxon>Micromonosporales</taxon>
        <taxon>Micromonosporaceae</taxon>
        <taxon>Micromonospora</taxon>
    </lineage>
</organism>
<dbReference type="Proteomes" id="UP000198253">
    <property type="component" value="Chromosome I"/>
</dbReference>
<dbReference type="OrthoDB" id="3516511at2"/>